<dbReference type="RefSeq" id="WP_273598786.1">
    <property type="nucleotide sequence ID" value="NZ_JAQQXT010000001.1"/>
</dbReference>
<keyword evidence="2" id="KW-0812">Transmembrane</keyword>
<proteinExistence type="inferred from homology"/>
<reference evidence="3 4" key="1">
    <citation type="submission" date="2022-10" db="EMBL/GenBank/DDBJ databases">
        <title>Paucibacter sp. hw1 Genome sequencing.</title>
        <authorList>
            <person name="Park S."/>
        </authorList>
    </citation>
    <scope>NUCLEOTIDE SEQUENCE [LARGE SCALE GENOMIC DNA]</scope>
    <source>
        <strain evidence="4">hw1</strain>
    </source>
</reference>
<dbReference type="InterPro" id="IPR039672">
    <property type="entry name" value="MFS_2"/>
</dbReference>
<dbReference type="Proteomes" id="UP001221189">
    <property type="component" value="Unassembled WGS sequence"/>
</dbReference>
<feature type="transmembrane region" description="Helical" evidence="2">
    <location>
        <begin position="172"/>
        <end position="190"/>
    </location>
</feature>
<feature type="transmembrane region" description="Helical" evidence="2">
    <location>
        <begin position="253"/>
        <end position="270"/>
    </location>
</feature>
<evidence type="ECO:0000256" key="1">
    <source>
        <dbReference type="ARBA" id="ARBA00009617"/>
    </source>
</evidence>
<dbReference type="SUPFAM" id="SSF103473">
    <property type="entry name" value="MFS general substrate transporter"/>
    <property type="match status" value="1"/>
</dbReference>
<keyword evidence="2" id="KW-0472">Membrane</keyword>
<feature type="transmembrane region" description="Helical" evidence="2">
    <location>
        <begin position="282"/>
        <end position="299"/>
    </location>
</feature>
<feature type="transmembrane region" description="Helical" evidence="2">
    <location>
        <begin position="82"/>
        <end position="103"/>
    </location>
</feature>
<feature type="transmembrane region" description="Helical" evidence="2">
    <location>
        <begin position="12"/>
        <end position="30"/>
    </location>
</feature>
<feature type="transmembrane region" description="Helical" evidence="2">
    <location>
        <begin position="109"/>
        <end position="127"/>
    </location>
</feature>
<dbReference type="PANTHER" id="PTHR11328:SF24">
    <property type="entry name" value="MAJOR FACILITATOR SUPERFAMILY (MFS) PROFILE DOMAIN-CONTAINING PROTEIN"/>
    <property type="match status" value="1"/>
</dbReference>
<gene>
    <name evidence="3" type="ORF">PRZ03_02030</name>
</gene>
<evidence type="ECO:0000313" key="3">
    <source>
        <dbReference type="EMBL" id="MDC8770333.1"/>
    </source>
</evidence>
<dbReference type="Pfam" id="PF13347">
    <property type="entry name" value="MFS_2"/>
    <property type="match status" value="1"/>
</dbReference>
<sequence length="420" mass="44331">MLEPTLSPAAGARYGALGFALAFVALPLYITLPAHYAQEFGMPLALLGALLLGARLADALIDPWIGRLCDRWLNQHASRVMPLMAAAATLLLLGFVGLFFPPWRGQTALLLWCGAFLMLTYLGYSLLSVMHQAWGARLGGSAGKQTRVVAWREGFALAGVISASLLPGLLGLPVTAAALGAALLLGLLLLRLAPRAPALRLEASVEAVPVWESAAFRRLLAVFLLNGIAAAIPASLLLFFVRDRLQAPQWEGAFLGLYFIAAALSLPLWLRMVARIGQARSWGLAMLLAVAAFAWAATLGAGDSLAFALICVASGFAVGADLAIPGAMLARVVHAAGYGGRAEGAFFGWWNAATKLNLALAAGLSLPLLQALDYAPGRRDADALRALTLAYCLLPCVLKLLAAGLLYLFWIRPKGAEELT</sequence>
<dbReference type="InterPro" id="IPR036259">
    <property type="entry name" value="MFS_trans_sf"/>
</dbReference>
<name>A0ABT5K927_9BURK</name>
<feature type="transmembrane region" description="Helical" evidence="2">
    <location>
        <begin position="219"/>
        <end position="241"/>
    </location>
</feature>
<keyword evidence="4" id="KW-1185">Reference proteome</keyword>
<evidence type="ECO:0000313" key="4">
    <source>
        <dbReference type="Proteomes" id="UP001221189"/>
    </source>
</evidence>
<comment type="similarity">
    <text evidence="1">Belongs to the sodium:galactoside symporter (TC 2.A.2) family.</text>
</comment>
<evidence type="ECO:0000256" key="2">
    <source>
        <dbReference type="SAM" id="Phobius"/>
    </source>
</evidence>
<protein>
    <submittedName>
        <fullName evidence="3">MFS transporter</fullName>
    </submittedName>
</protein>
<feature type="transmembrane region" description="Helical" evidence="2">
    <location>
        <begin position="42"/>
        <end position="61"/>
    </location>
</feature>
<feature type="transmembrane region" description="Helical" evidence="2">
    <location>
        <begin position="388"/>
        <end position="410"/>
    </location>
</feature>
<accession>A0ABT5K927</accession>
<feature type="transmembrane region" description="Helical" evidence="2">
    <location>
        <begin position="305"/>
        <end position="324"/>
    </location>
</feature>
<organism evidence="3 4">
    <name type="scientific">Roseateles albus</name>
    <dbReference type="NCBI Taxonomy" id="2987525"/>
    <lineage>
        <taxon>Bacteria</taxon>
        <taxon>Pseudomonadati</taxon>
        <taxon>Pseudomonadota</taxon>
        <taxon>Betaproteobacteria</taxon>
        <taxon>Burkholderiales</taxon>
        <taxon>Sphaerotilaceae</taxon>
        <taxon>Roseateles</taxon>
    </lineage>
</organism>
<dbReference type="PANTHER" id="PTHR11328">
    <property type="entry name" value="MAJOR FACILITATOR SUPERFAMILY DOMAIN-CONTAINING PROTEIN"/>
    <property type="match status" value="1"/>
</dbReference>
<comment type="caution">
    <text evidence="3">The sequence shown here is derived from an EMBL/GenBank/DDBJ whole genome shotgun (WGS) entry which is preliminary data.</text>
</comment>
<dbReference type="EMBL" id="JAQQXT010000001">
    <property type="protein sequence ID" value="MDC8770333.1"/>
    <property type="molecule type" value="Genomic_DNA"/>
</dbReference>
<keyword evidence="2" id="KW-1133">Transmembrane helix</keyword>
<dbReference type="Gene3D" id="1.20.1250.20">
    <property type="entry name" value="MFS general substrate transporter like domains"/>
    <property type="match status" value="2"/>
</dbReference>